<feature type="domain" description="Leucine-binding protein" evidence="4">
    <location>
        <begin position="43"/>
        <end position="382"/>
    </location>
</feature>
<feature type="signal peptide" evidence="3">
    <location>
        <begin position="1"/>
        <end position="25"/>
    </location>
</feature>
<protein>
    <submittedName>
        <fullName evidence="5">Branched-chain amino acid ABC transporter substrate-binding protein</fullName>
    </submittedName>
</protein>
<evidence type="ECO:0000256" key="3">
    <source>
        <dbReference type="SAM" id="SignalP"/>
    </source>
</evidence>
<dbReference type="PANTHER" id="PTHR47151:SF2">
    <property type="entry name" value="AMINO ACID BINDING PROTEIN"/>
    <property type="match status" value="1"/>
</dbReference>
<name>A0A975SPF5_9RHOO</name>
<dbReference type="RefSeq" id="WP_232368571.1">
    <property type="nucleotide sequence ID" value="NZ_CP064782.1"/>
</dbReference>
<proteinExistence type="inferred from homology"/>
<dbReference type="KEGG" id="aiq:Azoinq_05730"/>
<dbReference type="InterPro" id="IPR028081">
    <property type="entry name" value="Leu-bd"/>
</dbReference>
<evidence type="ECO:0000256" key="2">
    <source>
        <dbReference type="ARBA" id="ARBA00022729"/>
    </source>
</evidence>
<dbReference type="SUPFAM" id="SSF53822">
    <property type="entry name" value="Periplasmic binding protein-like I"/>
    <property type="match status" value="1"/>
</dbReference>
<gene>
    <name evidence="5" type="ORF">Azoinq_05730</name>
</gene>
<comment type="similarity">
    <text evidence="1">Belongs to the leucine-binding protein family.</text>
</comment>
<dbReference type="PANTHER" id="PTHR47151">
    <property type="entry name" value="LEU/ILE/VAL-BINDING ABC TRANSPORTER SUBUNIT"/>
    <property type="match status" value="1"/>
</dbReference>
<dbReference type="Gene3D" id="3.40.50.2300">
    <property type="match status" value="2"/>
</dbReference>
<accession>A0A975SPF5</accession>
<dbReference type="InterPro" id="IPR028082">
    <property type="entry name" value="Peripla_BP_I"/>
</dbReference>
<reference evidence="5" key="1">
    <citation type="submission" date="2020-11" db="EMBL/GenBank/DDBJ databases">
        <title>Azospira inquinata sp. nov.</title>
        <authorList>
            <person name="Moe W.M."/>
            <person name="Mikes M.C."/>
        </authorList>
    </citation>
    <scope>NUCLEOTIDE SEQUENCE</scope>
    <source>
        <strain evidence="5">Azo-3</strain>
    </source>
</reference>
<keyword evidence="2 3" id="KW-0732">Signal</keyword>
<evidence type="ECO:0000313" key="5">
    <source>
        <dbReference type="EMBL" id="QWT50095.1"/>
    </source>
</evidence>
<evidence type="ECO:0000256" key="1">
    <source>
        <dbReference type="ARBA" id="ARBA00010062"/>
    </source>
</evidence>
<dbReference type="AlphaFoldDB" id="A0A975SPF5"/>
<dbReference type="EMBL" id="CP064782">
    <property type="protein sequence ID" value="QWT50095.1"/>
    <property type="molecule type" value="Genomic_DNA"/>
</dbReference>
<dbReference type="Pfam" id="PF13458">
    <property type="entry name" value="Peripla_BP_6"/>
    <property type="match status" value="1"/>
</dbReference>
<keyword evidence="6" id="KW-1185">Reference proteome</keyword>
<dbReference type="CDD" id="cd06342">
    <property type="entry name" value="PBP1_ABC_LIVBP-like"/>
    <property type="match status" value="1"/>
</dbReference>
<organism evidence="5 6">
    <name type="scientific">Azospira inquinata</name>
    <dbReference type="NCBI Taxonomy" id="2785627"/>
    <lineage>
        <taxon>Bacteria</taxon>
        <taxon>Pseudomonadati</taxon>
        <taxon>Pseudomonadota</taxon>
        <taxon>Betaproteobacteria</taxon>
        <taxon>Rhodocyclales</taxon>
        <taxon>Rhodocyclaceae</taxon>
        <taxon>Azospira</taxon>
    </lineage>
</organism>
<feature type="chain" id="PRO_5037110345" evidence="3">
    <location>
        <begin position="26"/>
        <end position="398"/>
    </location>
</feature>
<dbReference type="Proteomes" id="UP000683428">
    <property type="component" value="Chromosome"/>
</dbReference>
<evidence type="ECO:0000313" key="6">
    <source>
        <dbReference type="Proteomes" id="UP000683428"/>
    </source>
</evidence>
<evidence type="ECO:0000259" key="4">
    <source>
        <dbReference type="Pfam" id="PF13458"/>
    </source>
</evidence>
<dbReference type="PROSITE" id="PS51257">
    <property type="entry name" value="PROKAR_LIPOPROTEIN"/>
    <property type="match status" value="1"/>
</dbReference>
<sequence>MSSPRPGTALLAMAAALALVGCSNKDSSAPAPGSSTGSGERTVLIGHAAPLTGPQSHLGKDNEYGAKLAIEELNAQNLTIGGQKVHFELQSEDDQADPKQGTIVAQKFVDAKVNGVIGHLNSGTTMPASKIYADAGIPEISGSSTTPAYTKQGFKTAFRVMANDEQQGRALGTYATHQLGAKKIAIVDDATAYGRGQADEFEKGAKAGGATIVTREYTNDKATDFKAILTKIKSTQPDLIFFGGMDAQGGPMAKQLKELGLTAKFLTGDGGCTPEFIKLGGAATEGQYCSLPGVPLDKMPGGPAFRAKYEAKFKSQIQLYGPYVYDAVMVLVDAMKRANSVEPAKYLPEIGKTDYPGVSARIQFDAKGDLKDGAISFYQARAGKWVFQETLGTTSAQP</sequence>